<dbReference type="Proteomes" id="UP001150879">
    <property type="component" value="Unassembled WGS sequence"/>
</dbReference>
<sequence>MSEQRDFSGGHDGSTAQRDRKEAWYFRRRQTAAQADAEYAARTAELMVRAIQEQVNQEGIQAADARDSRIAELTARAIEAQVTHEFNARGTSDRGQGDMRGGHVGRAHGDMRGSHGGRARGDMRGGRGGYGRVNMRGGRGGRRRGRGRGTYYACGGVRGRPYRDTGAVRGNRDRGDDANQRADEVYPNGQQNTFGRYADTLQETGGKNNLLLPLLPIL</sequence>
<dbReference type="OrthoDB" id="4367625at2759"/>
<evidence type="ECO:0000313" key="2">
    <source>
        <dbReference type="EMBL" id="KAJ5188079.1"/>
    </source>
</evidence>
<proteinExistence type="predicted"/>
<dbReference type="EMBL" id="JAPQKP010000005">
    <property type="protein sequence ID" value="KAJ5188079.1"/>
    <property type="molecule type" value="Genomic_DNA"/>
</dbReference>
<evidence type="ECO:0000313" key="3">
    <source>
        <dbReference type="Proteomes" id="UP001150879"/>
    </source>
</evidence>
<feature type="compositionally biased region" description="Basic and acidic residues" evidence="1">
    <location>
        <begin position="170"/>
        <end position="184"/>
    </location>
</feature>
<reference evidence="2" key="1">
    <citation type="submission" date="2022-11" db="EMBL/GenBank/DDBJ databases">
        <authorList>
            <person name="Petersen C."/>
        </authorList>
    </citation>
    <scope>NUCLEOTIDE SEQUENCE</scope>
    <source>
        <strain evidence="2">IBT 16849</strain>
    </source>
</reference>
<reference evidence="2" key="2">
    <citation type="journal article" date="2023" name="IMA Fungus">
        <title>Comparative genomic study of the Penicillium genus elucidates a diverse pangenome and 15 lateral gene transfer events.</title>
        <authorList>
            <person name="Petersen C."/>
            <person name="Sorensen T."/>
            <person name="Nielsen M.R."/>
            <person name="Sondergaard T.E."/>
            <person name="Sorensen J.L."/>
            <person name="Fitzpatrick D.A."/>
            <person name="Frisvad J.C."/>
            <person name="Nielsen K.L."/>
        </authorList>
    </citation>
    <scope>NUCLEOTIDE SEQUENCE</scope>
    <source>
        <strain evidence="2">IBT 16849</strain>
    </source>
</reference>
<evidence type="ECO:0000256" key="1">
    <source>
        <dbReference type="SAM" id="MobiDB-lite"/>
    </source>
</evidence>
<accession>A0A9W9M457</accession>
<feature type="compositionally biased region" description="Basic and acidic residues" evidence="1">
    <location>
        <begin position="91"/>
        <end position="125"/>
    </location>
</feature>
<keyword evidence="3" id="KW-1185">Reference proteome</keyword>
<feature type="region of interest" description="Disordered" evidence="1">
    <location>
        <begin position="163"/>
        <end position="190"/>
    </location>
</feature>
<gene>
    <name evidence="2" type="ORF">N7472_007093</name>
</gene>
<comment type="caution">
    <text evidence="2">The sequence shown here is derived from an EMBL/GenBank/DDBJ whole genome shotgun (WGS) entry which is preliminary data.</text>
</comment>
<dbReference type="AlphaFoldDB" id="A0A9W9M457"/>
<protein>
    <submittedName>
        <fullName evidence="2">Uncharacterized protein</fullName>
    </submittedName>
</protein>
<name>A0A9W9M457_9EURO</name>
<organism evidence="2 3">
    <name type="scientific">Penicillium cf. griseofulvum</name>
    <dbReference type="NCBI Taxonomy" id="2972120"/>
    <lineage>
        <taxon>Eukaryota</taxon>
        <taxon>Fungi</taxon>
        <taxon>Dikarya</taxon>
        <taxon>Ascomycota</taxon>
        <taxon>Pezizomycotina</taxon>
        <taxon>Eurotiomycetes</taxon>
        <taxon>Eurotiomycetidae</taxon>
        <taxon>Eurotiales</taxon>
        <taxon>Aspergillaceae</taxon>
        <taxon>Penicillium</taxon>
    </lineage>
</organism>
<feature type="region of interest" description="Disordered" evidence="1">
    <location>
        <begin position="1"/>
        <end position="22"/>
    </location>
</feature>
<feature type="region of interest" description="Disordered" evidence="1">
    <location>
        <begin position="85"/>
        <end position="151"/>
    </location>
</feature>